<dbReference type="EMBL" id="RCHS01001512">
    <property type="protein sequence ID" value="RMX53114.1"/>
    <property type="molecule type" value="Genomic_DNA"/>
</dbReference>
<proteinExistence type="predicted"/>
<protein>
    <submittedName>
        <fullName evidence="2">Uncharacterized protein</fullName>
    </submittedName>
</protein>
<accession>A0A3M6UHV3</accession>
<evidence type="ECO:0000313" key="2">
    <source>
        <dbReference type="EMBL" id="RMX53114.1"/>
    </source>
</evidence>
<gene>
    <name evidence="2" type="ORF">pdam_00015567</name>
</gene>
<dbReference type="AlphaFoldDB" id="A0A3M6UHV3"/>
<sequence>MNETEKIEEAKVQLDNRVHYKPLRLPIVKKHAGKAQENTQTYTDPIPVGRPLIPGYDSPTKRISSVVEMLLQPIAQLQQSYMKRVPNGTRLTGSLALGRPSGCSATLFSYCTWMKITSEAKSPIYRNPEWPTE</sequence>
<comment type="caution">
    <text evidence="2">The sequence shown here is derived from an EMBL/GenBank/DDBJ whole genome shotgun (WGS) entry which is preliminary data.</text>
</comment>
<feature type="region of interest" description="Disordered" evidence="1">
    <location>
        <begin position="32"/>
        <end position="54"/>
    </location>
</feature>
<keyword evidence="3" id="KW-1185">Reference proteome</keyword>
<organism evidence="2 3">
    <name type="scientific">Pocillopora damicornis</name>
    <name type="common">Cauliflower coral</name>
    <name type="synonym">Millepora damicornis</name>
    <dbReference type="NCBI Taxonomy" id="46731"/>
    <lineage>
        <taxon>Eukaryota</taxon>
        <taxon>Metazoa</taxon>
        <taxon>Cnidaria</taxon>
        <taxon>Anthozoa</taxon>
        <taxon>Hexacorallia</taxon>
        <taxon>Scleractinia</taxon>
        <taxon>Astrocoeniina</taxon>
        <taxon>Pocilloporidae</taxon>
        <taxon>Pocillopora</taxon>
    </lineage>
</organism>
<name>A0A3M6UHV3_POCDA</name>
<reference evidence="2 3" key="1">
    <citation type="journal article" date="2018" name="Sci. Rep.">
        <title>Comparative analysis of the Pocillopora damicornis genome highlights role of immune system in coral evolution.</title>
        <authorList>
            <person name="Cunning R."/>
            <person name="Bay R.A."/>
            <person name="Gillette P."/>
            <person name="Baker A.C."/>
            <person name="Traylor-Knowles N."/>
        </authorList>
    </citation>
    <scope>NUCLEOTIDE SEQUENCE [LARGE SCALE GENOMIC DNA]</scope>
    <source>
        <strain evidence="2">RSMAS</strain>
        <tissue evidence="2">Whole animal</tissue>
    </source>
</reference>
<evidence type="ECO:0000256" key="1">
    <source>
        <dbReference type="SAM" id="MobiDB-lite"/>
    </source>
</evidence>
<dbReference type="Proteomes" id="UP000275408">
    <property type="component" value="Unassembled WGS sequence"/>
</dbReference>
<evidence type="ECO:0000313" key="3">
    <source>
        <dbReference type="Proteomes" id="UP000275408"/>
    </source>
</evidence>